<comment type="caution">
    <text evidence="2">The sequence shown here is derived from an EMBL/GenBank/DDBJ whole genome shotgun (WGS) entry which is preliminary data.</text>
</comment>
<sequence length="230" mass="25850">MAAVVFKPDGLAGAAVMDLTSSPSPNLSALRQLLTGIKLSPTPRTTTHQAIKSLIYQLENAMEEGVILTTLSLFATLYIECGLVFQNEVSIGDLAIGFIHRNDITPEMRAMALAMIGDWGLNPESPQSVQYAFEKMVKEEYRFHVDTLRKISPERMKRIRSTSYPKTFLVMRLLKSPYCPPSQLEVPKYSTWSSDLPPLFTEFGLGEREALDQDILPMYSEPTYSEFSEE</sequence>
<dbReference type="PROSITE" id="PS50179">
    <property type="entry name" value="VHS"/>
    <property type="match status" value="1"/>
</dbReference>
<accession>A0A1Y2CAK9</accession>
<evidence type="ECO:0000313" key="2">
    <source>
        <dbReference type="EMBL" id="ORY43966.1"/>
    </source>
</evidence>
<organism evidence="2 3">
    <name type="scientific">Rhizoclosmatium globosum</name>
    <dbReference type="NCBI Taxonomy" id="329046"/>
    <lineage>
        <taxon>Eukaryota</taxon>
        <taxon>Fungi</taxon>
        <taxon>Fungi incertae sedis</taxon>
        <taxon>Chytridiomycota</taxon>
        <taxon>Chytridiomycota incertae sedis</taxon>
        <taxon>Chytridiomycetes</taxon>
        <taxon>Chytridiales</taxon>
        <taxon>Chytriomycetaceae</taxon>
        <taxon>Rhizoclosmatium</taxon>
    </lineage>
</organism>
<dbReference type="Proteomes" id="UP000193642">
    <property type="component" value="Unassembled WGS sequence"/>
</dbReference>
<dbReference type="GO" id="GO:0035091">
    <property type="term" value="F:phosphatidylinositol binding"/>
    <property type="evidence" value="ECO:0007669"/>
    <property type="project" value="InterPro"/>
</dbReference>
<dbReference type="Gene3D" id="1.25.40.90">
    <property type="match status" value="1"/>
</dbReference>
<protein>
    <recommendedName>
        <fullName evidence="1">VHS domain-containing protein</fullName>
    </recommendedName>
</protein>
<dbReference type="GO" id="GO:0007034">
    <property type="term" value="P:vacuolar transport"/>
    <property type="evidence" value="ECO:0007669"/>
    <property type="project" value="UniProtKB-ARBA"/>
</dbReference>
<evidence type="ECO:0000259" key="1">
    <source>
        <dbReference type="PROSITE" id="PS50179"/>
    </source>
</evidence>
<name>A0A1Y2CAK9_9FUNG</name>
<dbReference type="InterPro" id="IPR008942">
    <property type="entry name" value="ENTH_VHS"/>
</dbReference>
<keyword evidence="3" id="KW-1185">Reference proteome</keyword>
<reference evidence="2 3" key="1">
    <citation type="submission" date="2016-07" db="EMBL/GenBank/DDBJ databases">
        <title>Pervasive Adenine N6-methylation of Active Genes in Fungi.</title>
        <authorList>
            <consortium name="DOE Joint Genome Institute"/>
            <person name="Mondo S.J."/>
            <person name="Dannebaum R.O."/>
            <person name="Kuo R.C."/>
            <person name="Labutti K."/>
            <person name="Haridas S."/>
            <person name="Kuo A."/>
            <person name="Salamov A."/>
            <person name="Ahrendt S.R."/>
            <person name="Lipzen A."/>
            <person name="Sullivan W."/>
            <person name="Andreopoulos W.B."/>
            <person name="Clum A."/>
            <person name="Lindquist E."/>
            <person name="Daum C."/>
            <person name="Ramamoorthy G.K."/>
            <person name="Gryganskyi A."/>
            <person name="Culley D."/>
            <person name="Magnuson J.K."/>
            <person name="James T.Y."/>
            <person name="O'Malley M.A."/>
            <person name="Stajich J.E."/>
            <person name="Spatafora J.W."/>
            <person name="Visel A."/>
            <person name="Grigoriev I.V."/>
        </authorList>
    </citation>
    <scope>NUCLEOTIDE SEQUENCE [LARGE SCALE GENOMIC DNA]</scope>
    <source>
        <strain evidence="2 3">JEL800</strain>
    </source>
</reference>
<dbReference type="OrthoDB" id="10528081at2759"/>
<dbReference type="GO" id="GO:0016192">
    <property type="term" value="P:vesicle-mediated transport"/>
    <property type="evidence" value="ECO:0007669"/>
    <property type="project" value="UniProtKB-ARBA"/>
</dbReference>
<dbReference type="AlphaFoldDB" id="A0A1Y2CAK9"/>
<evidence type="ECO:0000313" key="3">
    <source>
        <dbReference type="Proteomes" id="UP000193642"/>
    </source>
</evidence>
<dbReference type="GO" id="GO:0043130">
    <property type="term" value="F:ubiquitin binding"/>
    <property type="evidence" value="ECO:0007669"/>
    <property type="project" value="InterPro"/>
</dbReference>
<feature type="domain" description="VHS" evidence="1">
    <location>
        <begin position="24"/>
        <end position="144"/>
    </location>
</feature>
<proteinExistence type="predicted"/>
<gene>
    <name evidence="2" type="ORF">BCR33DRAFT_717091</name>
</gene>
<dbReference type="InterPro" id="IPR002014">
    <property type="entry name" value="VHS_dom"/>
</dbReference>
<dbReference type="EMBL" id="MCGO01000023">
    <property type="protein sequence ID" value="ORY43966.1"/>
    <property type="molecule type" value="Genomic_DNA"/>
</dbReference>